<sequence>MAAIGIALAAPFAIQDYRTFLSYGPGGLPYNVVGWLVTNAMRLISREALSTRVYDDPGLPFADEPGFLPDSFPPPRSSPRPRLGPHPVPQRQLEQIPNKAAVEALLDRFMQLYDRLSTQGLVQLRQSLLERRHSAMFVSAELDWHRVAQQMRGEITHIHAGLDHSIHVTLHPKDARAVIASGWGQRHGLDGVQALRRLAGFSLPVNYVLLYAPRDNAELDVVMTIVKASIAFMTSTRDALD</sequence>
<feature type="compositionally biased region" description="Pro residues" evidence="1">
    <location>
        <begin position="71"/>
        <end position="88"/>
    </location>
</feature>
<protein>
    <recommendedName>
        <fullName evidence="2">Luciferase domain-containing protein</fullName>
    </recommendedName>
</protein>
<proteinExistence type="predicted"/>
<dbReference type="EMBL" id="ML996101">
    <property type="protein sequence ID" value="KAF2740065.1"/>
    <property type="molecule type" value="Genomic_DNA"/>
</dbReference>
<dbReference type="InterPro" id="IPR040841">
    <property type="entry name" value="Luciferase_dom"/>
</dbReference>
<feature type="region of interest" description="Disordered" evidence="1">
    <location>
        <begin position="65"/>
        <end position="90"/>
    </location>
</feature>
<feature type="domain" description="Luciferase" evidence="2">
    <location>
        <begin position="152"/>
        <end position="229"/>
    </location>
</feature>
<dbReference type="Proteomes" id="UP000799444">
    <property type="component" value="Unassembled WGS sequence"/>
</dbReference>
<comment type="caution">
    <text evidence="3">The sequence shown here is derived from an EMBL/GenBank/DDBJ whole genome shotgun (WGS) entry which is preliminary data.</text>
</comment>
<dbReference type="OrthoDB" id="5358398at2759"/>
<dbReference type="PANTHER" id="PTHR38695:SF1">
    <property type="entry name" value="AMINO ACID PERMEASE_ SLC12A DOMAIN-CONTAINING PROTEIN"/>
    <property type="match status" value="1"/>
</dbReference>
<evidence type="ECO:0000313" key="4">
    <source>
        <dbReference type="Proteomes" id="UP000799444"/>
    </source>
</evidence>
<dbReference type="Pfam" id="PF17648">
    <property type="entry name" value="Luciferase"/>
    <property type="match status" value="1"/>
</dbReference>
<reference evidence="3" key="1">
    <citation type="journal article" date="2020" name="Stud. Mycol.">
        <title>101 Dothideomycetes genomes: a test case for predicting lifestyles and emergence of pathogens.</title>
        <authorList>
            <person name="Haridas S."/>
            <person name="Albert R."/>
            <person name="Binder M."/>
            <person name="Bloem J."/>
            <person name="Labutti K."/>
            <person name="Salamov A."/>
            <person name="Andreopoulos B."/>
            <person name="Baker S."/>
            <person name="Barry K."/>
            <person name="Bills G."/>
            <person name="Bluhm B."/>
            <person name="Cannon C."/>
            <person name="Castanera R."/>
            <person name="Culley D."/>
            <person name="Daum C."/>
            <person name="Ezra D."/>
            <person name="Gonzalez J."/>
            <person name="Henrissat B."/>
            <person name="Kuo A."/>
            <person name="Liang C."/>
            <person name="Lipzen A."/>
            <person name="Lutzoni F."/>
            <person name="Magnuson J."/>
            <person name="Mondo S."/>
            <person name="Nolan M."/>
            <person name="Ohm R."/>
            <person name="Pangilinan J."/>
            <person name="Park H.-J."/>
            <person name="Ramirez L."/>
            <person name="Alfaro M."/>
            <person name="Sun H."/>
            <person name="Tritt A."/>
            <person name="Yoshinaga Y."/>
            <person name="Zwiers L.-H."/>
            <person name="Turgeon B."/>
            <person name="Goodwin S."/>
            <person name="Spatafora J."/>
            <person name="Crous P."/>
            <person name="Grigoriev I."/>
        </authorList>
    </citation>
    <scope>NUCLEOTIDE SEQUENCE</scope>
    <source>
        <strain evidence="3">CBS 125425</strain>
    </source>
</reference>
<evidence type="ECO:0000313" key="3">
    <source>
        <dbReference type="EMBL" id="KAF2740065.1"/>
    </source>
</evidence>
<dbReference type="PANTHER" id="PTHR38695">
    <property type="entry name" value="AMINO ACID PERMEASE_ SLC12A DOMAIN-CONTAINING PROTEIN"/>
    <property type="match status" value="1"/>
</dbReference>
<organism evidence="3 4">
    <name type="scientific">Polyplosphaeria fusca</name>
    <dbReference type="NCBI Taxonomy" id="682080"/>
    <lineage>
        <taxon>Eukaryota</taxon>
        <taxon>Fungi</taxon>
        <taxon>Dikarya</taxon>
        <taxon>Ascomycota</taxon>
        <taxon>Pezizomycotina</taxon>
        <taxon>Dothideomycetes</taxon>
        <taxon>Pleosporomycetidae</taxon>
        <taxon>Pleosporales</taxon>
        <taxon>Tetraplosphaeriaceae</taxon>
        <taxon>Polyplosphaeria</taxon>
    </lineage>
</organism>
<dbReference type="InterPro" id="IPR048273">
    <property type="entry name" value="Luciferase"/>
</dbReference>
<evidence type="ECO:0000259" key="2">
    <source>
        <dbReference type="Pfam" id="PF17648"/>
    </source>
</evidence>
<gene>
    <name evidence="3" type="ORF">EJ04DRAFT_559096</name>
</gene>
<dbReference type="AlphaFoldDB" id="A0A9P4RA40"/>
<name>A0A9P4RA40_9PLEO</name>
<accession>A0A9P4RA40</accession>
<keyword evidence="4" id="KW-1185">Reference proteome</keyword>
<evidence type="ECO:0000256" key="1">
    <source>
        <dbReference type="SAM" id="MobiDB-lite"/>
    </source>
</evidence>